<dbReference type="InterPro" id="IPR011006">
    <property type="entry name" value="CheY-like_superfamily"/>
</dbReference>
<evidence type="ECO:0000256" key="6">
    <source>
        <dbReference type="PROSITE-ProRule" id="PRU00169"/>
    </source>
</evidence>
<dbReference type="PANTHER" id="PTHR44591:SF22">
    <property type="entry name" value="CHEY SUBFAMILY"/>
    <property type="match status" value="1"/>
</dbReference>
<feature type="domain" description="Response regulatory" evidence="7">
    <location>
        <begin position="7"/>
        <end position="124"/>
    </location>
</feature>
<dbReference type="SUPFAM" id="SSF52172">
    <property type="entry name" value="CheY-like"/>
    <property type="match status" value="1"/>
</dbReference>
<keyword evidence="1 6" id="KW-0597">Phosphoprotein</keyword>
<keyword evidence="5" id="KW-0804">Transcription</keyword>
<evidence type="ECO:0000256" key="2">
    <source>
        <dbReference type="ARBA" id="ARBA00023012"/>
    </source>
</evidence>
<keyword evidence="3" id="KW-0805">Transcription regulation</keyword>
<evidence type="ECO:0000256" key="3">
    <source>
        <dbReference type="ARBA" id="ARBA00023015"/>
    </source>
</evidence>
<dbReference type="Pfam" id="PF00072">
    <property type="entry name" value="Response_reg"/>
    <property type="match status" value="1"/>
</dbReference>
<keyword evidence="2" id="KW-0902">Two-component regulatory system</keyword>
<dbReference type="SMART" id="SM00448">
    <property type="entry name" value="REC"/>
    <property type="match status" value="1"/>
</dbReference>
<dbReference type="OrthoDB" id="3197131at2"/>
<dbReference type="Proteomes" id="UP000245166">
    <property type="component" value="Unassembled WGS sequence"/>
</dbReference>
<dbReference type="FunFam" id="3.40.50.2300:FF:000001">
    <property type="entry name" value="DNA-binding response regulator PhoB"/>
    <property type="match status" value="1"/>
</dbReference>
<keyword evidence="4" id="KW-0238">DNA-binding</keyword>
<dbReference type="RefSeq" id="WP_109229924.1">
    <property type="nucleotide sequence ID" value="NZ_PYHR01000002.1"/>
</dbReference>
<dbReference type="Gene3D" id="3.40.50.2300">
    <property type="match status" value="1"/>
</dbReference>
<sequence length="131" mass="13650">MTVSPGHVLVVDDDDSIREVSTLALQLVGGWQVTTASDGLSALALAAENQPDVILLDVMMPGIDGLETLARLRSEPTTSGIPVVLMTAKASTGDEAEWRGLGVLGVIAKPFDPMTLGARLRDALEKPSSLG</sequence>
<evidence type="ECO:0000256" key="4">
    <source>
        <dbReference type="ARBA" id="ARBA00023125"/>
    </source>
</evidence>
<dbReference type="AlphaFoldDB" id="A0A2U1ZX33"/>
<accession>A0A2U1ZX33</accession>
<dbReference type="GO" id="GO:0003677">
    <property type="term" value="F:DNA binding"/>
    <property type="evidence" value="ECO:0007669"/>
    <property type="project" value="UniProtKB-KW"/>
</dbReference>
<organism evidence="8 9">
    <name type="scientific">Serinibacter arcticus</name>
    <dbReference type="NCBI Taxonomy" id="1655435"/>
    <lineage>
        <taxon>Bacteria</taxon>
        <taxon>Bacillati</taxon>
        <taxon>Actinomycetota</taxon>
        <taxon>Actinomycetes</taxon>
        <taxon>Micrococcales</taxon>
        <taxon>Beutenbergiaceae</taxon>
        <taxon>Serinibacter</taxon>
    </lineage>
</organism>
<name>A0A2U1ZX33_9MICO</name>
<dbReference type="EMBL" id="PYHR01000002">
    <property type="protein sequence ID" value="PWD51545.1"/>
    <property type="molecule type" value="Genomic_DNA"/>
</dbReference>
<gene>
    <name evidence="8" type="ORF">C8046_13650</name>
</gene>
<evidence type="ECO:0000313" key="9">
    <source>
        <dbReference type="Proteomes" id="UP000245166"/>
    </source>
</evidence>
<feature type="modified residue" description="4-aspartylphosphate" evidence="6">
    <location>
        <position position="57"/>
    </location>
</feature>
<proteinExistence type="predicted"/>
<evidence type="ECO:0000259" key="7">
    <source>
        <dbReference type="PROSITE" id="PS50110"/>
    </source>
</evidence>
<evidence type="ECO:0000256" key="1">
    <source>
        <dbReference type="ARBA" id="ARBA00022553"/>
    </source>
</evidence>
<dbReference type="PANTHER" id="PTHR44591">
    <property type="entry name" value="STRESS RESPONSE REGULATOR PROTEIN 1"/>
    <property type="match status" value="1"/>
</dbReference>
<reference evidence="8 9" key="1">
    <citation type="submission" date="2018-03" db="EMBL/GenBank/DDBJ databases">
        <title>Genome assembly of novel Miniimonas species PCH200.</title>
        <authorList>
            <person name="Thakur V."/>
            <person name="Kumar V."/>
            <person name="Singh D."/>
        </authorList>
    </citation>
    <scope>NUCLEOTIDE SEQUENCE [LARGE SCALE GENOMIC DNA]</scope>
    <source>
        <strain evidence="8 9">PCH200</strain>
    </source>
</reference>
<dbReference type="InterPro" id="IPR050595">
    <property type="entry name" value="Bact_response_regulator"/>
</dbReference>
<evidence type="ECO:0000256" key="5">
    <source>
        <dbReference type="ARBA" id="ARBA00023163"/>
    </source>
</evidence>
<keyword evidence="9" id="KW-1185">Reference proteome</keyword>
<dbReference type="PROSITE" id="PS50110">
    <property type="entry name" value="RESPONSE_REGULATORY"/>
    <property type="match status" value="1"/>
</dbReference>
<comment type="caution">
    <text evidence="8">The sequence shown here is derived from an EMBL/GenBank/DDBJ whole genome shotgun (WGS) entry which is preliminary data.</text>
</comment>
<protein>
    <submittedName>
        <fullName evidence="8">Two-component system response regulator</fullName>
    </submittedName>
</protein>
<dbReference type="CDD" id="cd17552">
    <property type="entry name" value="REC_RR468-like"/>
    <property type="match status" value="1"/>
</dbReference>
<dbReference type="GO" id="GO:0000160">
    <property type="term" value="P:phosphorelay signal transduction system"/>
    <property type="evidence" value="ECO:0007669"/>
    <property type="project" value="UniProtKB-KW"/>
</dbReference>
<dbReference type="InterPro" id="IPR001789">
    <property type="entry name" value="Sig_transdc_resp-reg_receiver"/>
</dbReference>
<evidence type="ECO:0000313" key="8">
    <source>
        <dbReference type="EMBL" id="PWD51545.1"/>
    </source>
</evidence>